<dbReference type="Proteomes" id="UP001162480">
    <property type="component" value="Chromosome 18"/>
</dbReference>
<evidence type="ECO:0000256" key="1">
    <source>
        <dbReference type="SAM" id="MobiDB-lite"/>
    </source>
</evidence>
<proteinExistence type="predicted"/>
<reference evidence="2" key="1">
    <citation type="submission" date="2023-08" db="EMBL/GenBank/DDBJ databases">
        <authorList>
            <person name="Alioto T."/>
            <person name="Alioto T."/>
            <person name="Gomez Garrido J."/>
        </authorList>
    </citation>
    <scope>NUCLEOTIDE SEQUENCE</scope>
</reference>
<accession>A0AA36BMS6</accession>
<organism evidence="2 3">
    <name type="scientific">Octopus vulgaris</name>
    <name type="common">Common octopus</name>
    <dbReference type="NCBI Taxonomy" id="6645"/>
    <lineage>
        <taxon>Eukaryota</taxon>
        <taxon>Metazoa</taxon>
        <taxon>Spiralia</taxon>
        <taxon>Lophotrochozoa</taxon>
        <taxon>Mollusca</taxon>
        <taxon>Cephalopoda</taxon>
        <taxon>Coleoidea</taxon>
        <taxon>Octopodiformes</taxon>
        <taxon>Octopoda</taxon>
        <taxon>Incirrata</taxon>
        <taxon>Octopodidae</taxon>
        <taxon>Octopus</taxon>
    </lineage>
</organism>
<feature type="region of interest" description="Disordered" evidence="1">
    <location>
        <begin position="1"/>
        <end position="22"/>
    </location>
</feature>
<dbReference type="EMBL" id="OX597831">
    <property type="protein sequence ID" value="CAI9736346.1"/>
    <property type="molecule type" value="Genomic_DNA"/>
</dbReference>
<gene>
    <name evidence="2" type="ORF">OCTVUL_1B004412</name>
</gene>
<keyword evidence="3" id="KW-1185">Reference proteome</keyword>
<sequence length="172" mass="20092">MLATLLRNEMTRNDSLPNEQANYGRIRLDHRIKDNHPGLTIRSNEVNLAYHPKRHNYSDFRRREKERRKRYETKKSMEIDRLKTEKLQMKMMEAAIATENTGQSIAGGFENISETSLCIGTSDNTTNNGVSSLNRCRKRKEKMRTERKRFEQLKSFKSFYCGTGETSSDSEC</sequence>
<name>A0AA36BMS6_OCTVU</name>
<protein>
    <submittedName>
        <fullName evidence="2">Uncharacterized protein</fullName>
    </submittedName>
</protein>
<evidence type="ECO:0000313" key="2">
    <source>
        <dbReference type="EMBL" id="CAI9736346.1"/>
    </source>
</evidence>
<dbReference type="AlphaFoldDB" id="A0AA36BMS6"/>
<evidence type="ECO:0000313" key="3">
    <source>
        <dbReference type="Proteomes" id="UP001162480"/>
    </source>
</evidence>